<proteinExistence type="predicted"/>
<keyword evidence="1" id="KW-0092">Biotin</keyword>
<protein>
    <submittedName>
        <fullName evidence="4">Biotin/lipoyl attachment protein</fullName>
    </submittedName>
</protein>
<gene>
    <name evidence="4" type="primary">yngHB</name>
    <name evidence="4" type="ORF">RIdsm_01867</name>
    <name evidence="3" type="ORF">XM52_04785</name>
</gene>
<evidence type="ECO:0000313" key="5">
    <source>
        <dbReference type="Proteomes" id="UP000051401"/>
    </source>
</evidence>
<sequence>MARTEITATVTGSVWEVPVSVGDTVNAGDEVVIAEAMKMEIAIEAPVAGKVVELRVAKDDEIEEGAVIAVIES</sequence>
<name>A0A0T5PCV7_9RHOB</name>
<evidence type="ECO:0000259" key="2">
    <source>
        <dbReference type="PROSITE" id="PS50968"/>
    </source>
</evidence>
<dbReference type="Proteomes" id="UP000325785">
    <property type="component" value="Chromosome"/>
</dbReference>
<dbReference type="SUPFAM" id="SSF51230">
    <property type="entry name" value="Single hybrid motif"/>
    <property type="match status" value="1"/>
</dbReference>
<dbReference type="PANTHER" id="PTHR45266:SF3">
    <property type="entry name" value="OXALOACETATE DECARBOXYLASE ALPHA CHAIN"/>
    <property type="match status" value="1"/>
</dbReference>
<reference evidence="3 5" key="1">
    <citation type="submission" date="2015-04" db="EMBL/GenBank/DDBJ databases">
        <title>The draft genome sequence of Roseovarius indicus B108T.</title>
        <authorList>
            <person name="Li G."/>
            <person name="Lai Q."/>
            <person name="Shao Z."/>
            <person name="Yan P."/>
        </authorList>
    </citation>
    <scope>NUCLEOTIDE SEQUENCE [LARGE SCALE GENOMIC DNA]</scope>
    <source>
        <strain evidence="3 5">B108</strain>
    </source>
</reference>
<evidence type="ECO:0000313" key="4">
    <source>
        <dbReference type="EMBL" id="QEW26073.1"/>
    </source>
</evidence>
<keyword evidence="5" id="KW-1185">Reference proteome</keyword>
<dbReference type="EMBL" id="LAXI01000002">
    <property type="protein sequence ID" value="KRS18992.1"/>
    <property type="molecule type" value="Genomic_DNA"/>
</dbReference>
<dbReference type="FunFam" id="2.40.50.100:FF:000003">
    <property type="entry name" value="Acetyl-CoA carboxylase biotin carboxyl carrier protein"/>
    <property type="match status" value="1"/>
</dbReference>
<evidence type="ECO:0000313" key="6">
    <source>
        <dbReference type="Proteomes" id="UP000325785"/>
    </source>
</evidence>
<dbReference type="Gene3D" id="2.40.50.100">
    <property type="match status" value="1"/>
</dbReference>
<dbReference type="STRING" id="540747.SAMN04488031_103280"/>
<dbReference type="InterPro" id="IPR050709">
    <property type="entry name" value="Biotin_Carboxyl_Carrier/Decarb"/>
</dbReference>
<dbReference type="OrthoDB" id="163546at2"/>
<reference evidence="4 6" key="2">
    <citation type="submission" date="2018-08" db="EMBL/GenBank/DDBJ databases">
        <title>Genetic Globetrotter - A new plasmid hitch-hiking vast phylogenetic and geographic distances.</title>
        <authorList>
            <person name="Vollmers J."/>
            <person name="Petersen J."/>
        </authorList>
    </citation>
    <scope>NUCLEOTIDE SEQUENCE [LARGE SCALE GENOMIC DNA]</scope>
    <source>
        <strain evidence="4 6">DSM 26383</strain>
    </source>
</reference>
<dbReference type="RefSeq" id="WP_057814354.1">
    <property type="nucleotide sequence ID" value="NZ_CP031598.1"/>
</dbReference>
<dbReference type="AlphaFoldDB" id="A0A0T5PCV7"/>
<dbReference type="InterPro" id="IPR000089">
    <property type="entry name" value="Biotin_lipoyl"/>
</dbReference>
<dbReference type="CDD" id="cd06850">
    <property type="entry name" value="biotinyl_domain"/>
    <property type="match status" value="1"/>
</dbReference>
<dbReference type="EMBL" id="CP031598">
    <property type="protein sequence ID" value="QEW26073.1"/>
    <property type="molecule type" value="Genomic_DNA"/>
</dbReference>
<dbReference type="PROSITE" id="PS50968">
    <property type="entry name" value="BIOTINYL_LIPOYL"/>
    <property type="match status" value="1"/>
</dbReference>
<organism evidence="3 5">
    <name type="scientific">Roseovarius indicus</name>
    <dbReference type="NCBI Taxonomy" id="540747"/>
    <lineage>
        <taxon>Bacteria</taxon>
        <taxon>Pseudomonadati</taxon>
        <taxon>Pseudomonadota</taxon>
        <taxon>Alphaproteobacteria</taxon>
        <taxon>Rhodobacterales</taxon>
        <taxon>Roseobacteraceae</taxon>
        <taxon>Roseovarius</taxon>
    </lineage>
</organism>
<dbReference type="Proteomes" id="UP000051401">
    <property type="component" value="Unassembled WGS sequence"/>
</dbReference>
<accession>A0A0T5PCV7</accession>
<dbReference type="PANTHER" id="PTHR45266">
    <property type="entry name" value="OXALOACETATE DECARBOXYLASE ALPHA CHAIN"/>
    <property type="match status" value="1"/>
</dbReference>
<dbReference type="Pfam" id="PF00364">
    <property type="entry name" value="Biotin_lipoyl"/>
    <property type="match status" value="1"/>
</dbReference>
<feature type="domain" description="Lipoyl-binding" evidence="2">
    <location>
        <begin position="1"/>
        <end position="72"/>
    </location>
</feature>
<evidence type="ECO:0000256" key="1">
    <source>
        <dbReference type="ARBA" id="ARBA00023267"/>
    </source>
</evidence>
<dbReference type="KEGG" id="rid:RIdsm_01867"/>
<evidence type="ECO:0000313" key="3">
    <source>
        <dbReference type="EMBL" id="KRS18992.1"/>
    </source>
</evidence>
<dbReference type="PATRIC" id="fig|540747.5.peg.2531"/>
<dbReference type="InterPro" id="IPR011053">
    <property type="entry name" value="Single_hybrid_motif"/>
</dbReference>